<keyword evidence="2" id="KW-1185">Reference proteome</keyword>
<dbReference type="AlphaFoldDB" id="A0A1V9ZSE4"/>
<comment type="caution">
    <text evidence="1">The sequence shown here is derived from an EMBL/GenBank/DDBJ whole genome shotgun (WGS) entry which is preliminary data.</text>
</comment>
<dbReference type="Proteomes" id="UP000243217">
    <property type="component" value="Unassembled WGS sequence"/>
</dbReference>
<gene>
    <name evidence="1" type="ORF">THRCLA_05815</name>
</gene>
<sequence length="225" mass="25738">MSLDGHEGLGVTELEMDIGDDIFSPSAYFHDELLDSMALDNLSFVEFGPFPSNEKKTTSFIHSDEMCKSTSLPPKYFKRVDSSPEKRRMISRTLSQIKTFSFDKKEEERKVVDDEEECKPTTLTTPKRRVLVPSPAPLVTPVFIKREMNEMLSPTKKEGKKLINWTPNASPIGTLPPRYYRGPDTSPEKKRAHSTIFGRVSSFTFDKIPKRNENNIIKRAYSIKQ</sequence>
<reference evidence="1 2" key="1">
    <citation type="journal article" date="2014" name="Genome Biol. Evol.">
        <title>The secreted proteins of Achlya hypogyna and Thraustotheca clavata identify the ancestral oomycete secretome and reveal gene acquisitions by horizontal gene transfer.</title>
        <authorList>
            <person name="Misner I."/>
            <person name="Blouin N."/>
            <person name="Leonard G."/>
            <person name="Richards T.A."/>
            <person name="Lane C.E."/>
        </authorList>
    </citation>
    <scope>NUCLEOTIDE SEQUENCE [LARGE SCALE GENOMIC DNA]</scope>
    <source>
        <strain evidence="1 2">ATCC 34112</strain>
    </source>
</reference>
<dbReference type="OrthoDB" id="76071at2759"/>
<accession>A0A1V9ZSE4</accession>
<protein>
    <submittedName>
        <fullName evidence="1">Uncharacterized protein</fullName>
    </submittedName>
</protein>
<organism evidence="1 2">
    <name type="scientific">Thraustotheca clavata</name>
    <dbReference type="NCBI Taxonomy" id="74557"/>
    <lineage>
        <taxon>Eukaryota</taxon>
        <taxon>Sar</taxon>
        <taxon>Stramenopiles</taxon>
        <taxon>Oomycota</taxon>
        <taxon>Saprolegniomycetes</taxon>
        <taxon>Saprolegniales</taxon>
        <taxon>Achlyaceae</taxon>
        <taxon>Thraustotheca</taxon>
    </lineage>
</organism>
<evidence type="ECO:0000313" key="2">
    <source>
        <dbReference type="Proteomes" id="UP000243217"/>
    </source>
</evidence>
<evidence type="ECO:0000313" key="1">
    <source>
        <dbReference type="EMBL" id="OQS00938.1"/>
    </source>
</evidence>
<proteinExistence type="predicted"/>
<dbReference type="EMBL" id="JNBS01001681">
    <property type="protein sequence ID" value="OQS00938.1"/>
    <property type="molecule type" value="Genomic_DNA"/>
</dbReference>
<name>A0A1V9ZSE4_9STRA</name>